<name>A0A0E4BV37_9BRAD</name>
<protein>
    <submittedName>
        <fullName evidence="1">Uncharacterized protein</fullName>
    </submittedName>
</protein>
<gene>
    <name evidence="1" type="ORF">NK6_7710</name>
</gene>
<dbReference type="Proteomes" id="UP000063308">
    <property type="component" value="Chromosome"/>
</dbReference>
<accession>A0A0E4BV37</accession>
<evidence type="ECO:0000313" key="2">
    <source>
        <dbReference type="Proteomes" id="UP000063308"/>
    </source>
</evidence>
<dbReference type="RefSeq" id="WP_028170734.1">
    <property type="nucleotide sequence ID" value="NZ_AXAX01000001.1"/>
</dbReference>
<proteinExistence type="predicted"/>
<evidence type="ECO:0000313" key="1">
    <source>
        <dbReference type="EMBL" id="BAR60861.1"/>
    </source>
</evidence>
<sequence>MKVSINPAGFEAEHLAALNRSFGDWGDGRRWRWCFARSSLSEPADIVVAEVNGAAIAGTGISYRRMITPDGGTLLAGILTAAWSLPVKSARGAYMHVISEAMRRIAERGGAVALGFMPQNKSSGLQLLRAGAMAATTAYVSTPAGWNDGLPGELKPCVLTSSLIEELFRRVNRRAQRGLRFTYPDIGEFGGQFLERPHPVEVLADAKGGYFILERLSQAMNLLAVLPADGDARAPGQHLIDAAQLAADQNSKLLSYASNEHAIAEAVAAGLVAKPGFITVTIANVQALSAAVSNALEVGAATSACLAMLRAFHVENGDRM</sequence>
<organism evidence="1 2">
    <name type="scientific">Bradyrhizobium diazoefficiens</name>
    <dbReference type="NCBI Taxonomy" id="1355477"/>
    <lineage>
        <taxon>Bacteria</taxon>
        <taxon>Pseudomonadati</taxon>
        <taxon>Pseudomonadota</taxon>
        <taxon>Alphaproteobacteria</taxon>
        <taxon>Hyphomicrobiales</taxon>
        <taxon>Nitrobacteraceae</taxon>
        <taxon>Bradyrhizobium</taxon>
    </lineage>
</organism>
<dbReference type="EMBL" id="AP014685">
    <property type="protein sequence ID" value="BAR60861.1"/>
    <property type="molecule type" value="Genomic_DNA"/>
</dbReference>
<dbReference type="AlphaFoldDB" id="A0A0E4BV37"/>
<reference evidence="1 2" key="1">
    <citation type="submission" date="2014-11" db="EMBL/GenBank/DDBJ databases">
        <title>Symbiosis island explosion on the genome of extra-slow-growing strains of soybean bradyrhizobia with massive insertion sequences.</title>
        <authorList>
            <person name="Iida T."/>
            <person name="Minamisawa K."/>
        </authorList>
    </citation>
    <scope>NUCLEOTIDE SEQUENCE [LARGE SCALE GENOMIC DNA]</scope>
    <source>
        <strain evidence="1 2">NK6</strain>
    </source>
</reference>